<evidence type="ECO:0000259" key="14">
    <source>
        <dbReference type="PROSITE" id="PS50157"/>
    </source>
</evidence>
<dbReference type="PROSITE" id="PS00028">
    <property type="entry name" value="ZINC_FINGER_C2H2_1"/>
    <property type="match status" value="3"/>
</dbReference>
<sequence>MLTIYNIHFTITATIAAVAADTCANNLPLDVSRCPQCGKLFRGPRSSISLQEHITNIHAAVAPNTKFGQSTSPSTTVPSFKLSMFGTFDNDLCMVCPKCNLTFDRKEDFEKHQLVHMPSPVQHHLKEHTRIHSGEKPFECANCGKRFSHSGSYSSHMTSKKCLVVNLKVRKNEPIRAPRTNRANHHSNGNVSTNGNLLGLGNAGVEFNGDVDKPFSFLNNSFDSQTAKMLDPKGGLPLSSFLIGADNARNTDPASYYPNGLSPHLLGLNTIFNMATLPNCLAAYPDLFNLLVRAQLEAKPIKDFPDHFLSGFNNGLINNDQEAEKQLLKNKALFENPDSLRKFFQMINNQMVPVTKNDNNPANVLSNIQNDQNHSNHGTNGGNNLAANTLSTSFLNLAKMSELEPLNIKKENELCNGNMNGNNRKSDSIKNGHLSNESNKMNNDSNGGKQSAGNNSKMDSDEESQRDSSSLDDEVLGGDGKKVRVRSVLSEETLRVLRAQYALNPRPKKQEILRLSEQVNYSPRVVQVWFQNMRARDRRLGRPIQSMNETSNASTPNITGTMNATQGGLNFNSPADHTIAPNAPSSAALIANHGAHSGPNSLMPMSIPVPFKGVNHHNNNNNTFAPIGPLGQQHQQQSQHQFTNASTYSSPTSSLSPSRIGPYRGHDPNLSSPIYFTNSQSKPMVSPTSNIFSKDTPVGKHFVSGGSSQPFDSDAIASLLEEPLDLSVRAKMNSSFELTGDDSYNSSESEVLNLSQKSTRPGHDVEKIDLKDQIHSNVSLAILQQQHEIDNTSLRNVLLNSGKLSDDPLNFGKTYLKVTTENGHKPARGRKRAIYSDIDLANSPNDSNNNIMDTKNKSPRLSSPNKELKSVNNNGILSNQNSPDHNQGEGLFTCDQCDKTFSKQSSLARHKYEHSGQRPHKCDVCSKAFKHKHHLTEHKRLHSGEKPFQCKKCLKRFSHSGSYSQHMNHRYSYCKPYRE</sequence>
<evidence type="ECO:0000256" key="11">
    <source>
        <dbReference type="RuleBase" id="RU000682"/>
    </source>
</evidence>
<dbReference type="PANTHER" id="PTHR24391:SF27">
    <property type="entry name" value="ZINC FINGER PROTEIN 1"/>
    <property type="match status" value="1"/>
</dbReference>
<evidence type="ECO:0000256" key="1">
    <source>
        <dbReference type="ARBA" id="ARBA00004123"/>
    </source>
</evidence>
<feature type="compositionally biased region" description="Acidic residues" evidence="12">
    <location>
        <begin position="460"/>
        <end position="476"/>
    </location>
</feature>
<dbReference type="CDD" id="cd00086">
    <property type="entry name" value="homeodomain"/>
    <property type="match status" value="1"/>
</dbReference>
<gene>
    <name evidence="15" type="ORF">RDWZM_003449</name>
</gene>
<dbReference type="Pfam" id="PF00096">
    <property type="entry name" value="zf-C2H2"/>
    <property type="match status" value="3"/>
</dbReference>
<dbReference type="PANTHER" id="PTHR24391">
    <property type="entry name" value="HISTONE H4 TRANSCRIPTION FACTOR-RELATED"/>
    <property type="match status" value="1"/>
</dbReference>
<dbReference type="SMART" id="SM00355">
    <property type="entry name" value="ZnF_C2H2"/>
    <property type="match status" value="6"/>
</dbReference>
<organism evidence="15 16">
    <name type="scientific">Blomia tropicalis</name>
    <name type="common">Mite</name>
    <dbReference type="NCBI Taxonomy" id="40697"/>
    <lineage>
        <taxon>Eukaryota</taxon>
        <taxon>Metazoa</taxon>
        <taxon>Ecdysozoa</taxon>
        <taxon>Arthropoda</taxon>
        <taxon>Chelicerata</taxon>
        <taxon>Arachnida</taxon>
        <taxon>Acari</taxon>
        <taxon>Acariformes</taxon>
        <taxon>Sarcoptiformes</taxon>
        <taxon>Astigmata</taxon>
        <taxon>Glycyphagoidea</taxon>
        <taxon>Echimyopodidae</taxon>
        <taxon>Blomia</taxon>
    </lineage>
</organism>
<dbReference type="GO" id="GO:0000981">
    <property type="term" value="F:DNA-binding transcription factor activity, RNA polymerase II-specific"/>
    <property type="evidence" value="ECO:0007669"/>
    <property type="project" value="TreeGrafter"/>
</dbReference>
<feature type="compositionally biased region" description="Polar residues" evidence="12">
    <location>
        <begin position="433"/>
        <end position="457"/>
    </location>
</feature>
<evidence type="ECO:0000256" key="2">
    <source>
        <dbReference type="ARBA" id="ARBA00022723"/>
    </source>
</evidence>
<keyword evidence="4 9" id="KW-0863">Zinc-finger</keyword>
<keyword evidence="2" id="KW-0479">Metal-binding</keyword>
<feature type="domain" description="C2H2-type" evidence="14">
    <location>
        <begin position="920"/>
        <end position="947"/>
    </location>
</feature>
<dbReference type="InterPro" id="IPR013087">
    <property type="entry name" value="Znf_C2H2_type"/>
</dbReference>
<evidence type="ECO:0000259" key="13">
    <source>
        <dbReference type="PROSITE" id="PS50071"/>
    </source>
</evidence>
<dbReference type="InterPro" id="IPR051574">
    <property type="entry name" value="ZnF_E-box_Homeobox"/>
</dbReference>
<feature type="compositionally biased region" description="Low complexity" evidence="12">
    <location>
        <begin position="373"/>
        <end position="385"/>
    </location>
</feature>
<accession>A0A9Q0RSJ4</accession>
<protein>
    <recommendedName>
        <fullName evidence="17">Zinc finger protein 1</fullName>
    </recommendedName>
</protein>
<evidence type="ECO:0000313" key="16">
    <source>
        <dbReference type="Proteomes" id="UP001142055"/>
    </source>
</evidence>
<feature type="domain" description="C2H2-type" evidence="14">
    <location>
        <begin position="138"/>
        <end position="157"/>
    </location>
</feature>
<dbReference type="PROSITE" id="PS50157">
    <property type="entry name" value="ZINC_FINGER_C2H2_2"/>
    <property type="match status" value="5"/>
</dbReference>
<dbReference type="Pfam" id="PF00046">
    <property type="entry name" value="Homeodomain"/>
    <property type="match status" value="1"/>
</dbReference>
<evidence type="ECO:0000256" key="12">
    <source>
        <dbReference type="SAM" id="MobiDB-lite"/>
    </source>
</evidence>
<feature type="region of interest" description="Disordered" evidence="12">
    <location>
        <begin position="414"/>
        <end position="478"/>
    </location>
</feature>
<keyword evidence="6 10" id="KW-0238">DNA-binding</keyword>
<comment type="subcellular location">
    <subcellularLocation>
        <location evidence="1 10 11">Nucleus</location>
    </subcellularLocation>
</comment>
<dbReference type="Gene3D" id="3.30.160.60">
    <property type="entry name" value="Classic Zinc Finger"/>
    <property type="match status" value="5"/>
</dbReference>
<evidence type="ECO:0000256" key="7">
    <source>
        <dbReference type="ARBA" id="ARBA00023155"/>
    </source>
</evidence>
<dbReference type="SUPFAM" id="SSF57667">
    <property type="entry name" value="beta-beta-alpha zinc fingers"/>
    <property type="match status" value="3"/>
</dbReference>
<evidence type="ECO:0000256" key="10">
    <source>
        <dbReference type="PROSITE-ProRule" id="PRU00108"/>
    </source>
</evidence>
<dbReference type="Proteomes" id="UP001142055">
    <property type="component" value="Chromosome 1"/>
</dbReference>
<dbReference type="FunFam" id="3.30.160.60:FF:000744">
    <property type="entry name" value="zinc finger E-box-binding homeobox 1"/>
    <property type="match status" value="1"/>
</dbReference>
<dbReference type="AlphaFoldDB" id="A0A9Q0RSJ4"/>
<dbReference type="InterPro" id="IPR036236">
    <property type="entry name" value="Znf_C2H2_sf"/>
</dbReference>
<feature type="region of interest" description="Disordered" evidence="12">
    <location>
        <begin position="613"/>
        <end position="671"/>
    </location>
</feature>
<evidence type="ECO:0000256" key="4">
    <source>
        <dbReference type="ARBA" id="ARBA00022771"/>
    </source>
</evidence>
<feature type="compositionally biased region" description="Polar residues" evidence="12">
    <location>
        <begin position="357"/>
        <end position="372"/>
    </location>
</feature>
<feature type="domain" description="Homeobox" evidence="13">
    <location>
        <begin position="480"/>
        <end position="540"/>
    </location>
</feature>
<dbReference type="InterPro" id="IPR009057">
    <property type="entry name" value="Homeodomain-like_sf"/>
</dbReference>
<feature type="DNA-binding region" description="Homeobox" evidence="10">
    <location>
        <begin position="482"/>
        <end position="541"/>
    </location>
</feature>
<dbReference type="InterPro" id="IPR001356">
    <property type="entry name" value="HD"/>
</dbReference>
<feature type="region of interest" description="Disordered" evidence="12">
    <location>
        <begin position="839"/>
        <end position="868"/>
    </location>
</feature>
<feature type="domain" description="C2H2-type" evidence="14">
    <location>
        <begin position="948"/>
        <end position="976"/>
    </location>
</feature>
<feature type="domain" description="C2H2-type" evidence="14">
    <location>
        <begin position="892"/>
        <end position="919"/>
    </location>
</feature>
<keyword evidence="5" id="KW-0862">Zinc</keyword>
<evidence type="ECO:0000256" key="9">
    <source>
        <dbReference type="PROSITE-ProRule" id="PRU00042"/>
    </source>
</evidence>
<dbReference type="FunFam" id="3.30.160.60:FF:000145">
    <property type="entry name" value="Zinc finger protein 574"/>
    <property type="match status" value="1"/>
</dbReference>
<dbReference type="SMART" id="SM00389">
    <property type="entry name" value="HOX"/>
    <property type="match status" value="1"/>
</dbReference>
<keyword evidence="7 10" id="KW-0371">Homeobox</keyword>
<dbReference type="GO" id="GO:0005634">
    <property type="term" value="C:nucleus"/>
    <property type="evidence" value="ECO:0007669"/>
    <property type="project" value="UniProtKB-SubCell"/>
</dbReference>
<evidence type="ECO:0008006" key="17">
    <source>
        <dbReference type="Google" id="ProtNLM"/>
    </source>
</evidence>
<keyword evidence="3" id="KW-0677">Repeat</keyword>
<feature type="domain" description="C2H2-type" evidence="14">
    <location>
        <begin position="94"/>
        <end position="137"/>
    </location>
</feature>
<dbReference type="GO" id="GO:0008270">
    <property type="term" value="F:zinc ion binding"/>
    <property type="evidence" value="ECO:0007669"/>
    <property type="project" value="UniProtKB-KW"/>
</dbReference>
<dbReference type="GO" id="GO:0000122">
    <property type="term" value="P:negative regulation of transcription by RNA polymerase II"/>
    <property type="evidence" value="ECO:0007669"/>
    <property type="project" value="UniProtKB-ARBA"/>
</dbReference>
<evidence type="ECO:0000313" key="15">
    <source>
        <dbReference type="EMBL" id="KAJ6224904.1"/>
    </source>
</evidence>
<keyword evidence="8 10" id="KW-0539">Nucleus</keyword>
<proteinExistence type="predicted"/>
<evidence type="ECO:0000256" key="3">
    <source>
        <dbReference type="ARBA" id="ARBA00022737"/>
    </source>
</evidence>
<dbReference type="GO" id="GO:0000978">
    <property type="term" value="F:RNA polymerase II cis-regulatory region sequence-specific DNA binding"/>
    <property type="evidence" value="ECO:0007669"/>
    <property type="project" value="TreeGrafter"/>
</dbReference>
<name>A0A9Q0RSJ4_BLOTA</name>
<feature type="compositionally biased region" description="Low complexity" evidence="12">
    <location>
        <begin position="632"/>
        <end position="658"/>
    </location>
</feature>
<evidence type="ECO:0000256" key="8">
    <source>
        <dbReference type="ARBA" id="ARBA00023242"/>
    </source>
</evidence>
<comment type="caution">
    <text evidence="15">The sequence shown here is derived from an EMBL/GenBank/DDBJ whole genome shotgun (WGS) entry which is preliminary data.</text>
</comment>
<dbReference type="PROSITE" id="PS50071">
    <property type="entry name" value="HOMEOBOX_2"/>
    <property type="match status" value="1"/>
</dbReference>
<evidence type="ECO:0000256" key="5">
    <source>
        <dbReference type="ARBA" id="ARBA00022833"/>
    </source>
</evidence>
<feature type="region of interest" description="Disordered" evidence="12">
    <location>
        <begin position="357"/>
        <end position="385"/>
    </location>
</feature>
<reference evidence="15" key="1">
    <citation type="submission" date="2022-12" db="EMBL/GenBank/DDBJ databases">
        <title>Genome assemblies of Blomia tropicalis.</title>
        <authorList>
            <person name="Cui Y."/>
        </authorList>
    </citation>
    <scope>NUCLEOTIDE SEQUENCE</scope>
    <source>
        <tissue evidence="15">Adult mites</tissue>
    </source>
</reference>
<dbReference type="FunFam" id="3.30.160.60:FF:000013">
    <property type="entry name" value="Putative zinc finger E-box-binding homeobox 2"/>
    <property type="match status" value="2"/>
</dbReference>
<feature type="compositionally biased region" description="Polar residues" evidence="12">
    <location>
        <begin position="842"/>
        <end position="868"/>
    </location>
</feature>
<dbReference type="Gene3D" id="1.10.10.60">
    <property type="entry name" value="Homeodomain-like"/>
    <property type="match status" value="1"/>
</dbReference>
<dbReference type="SUPFAM" id="SSF46689">
    <property type="entry name" value="Homeodomain-like"/>
    <property type="match status" value="1"/>
</dbReference>
<keyword evidence="16" id="KW-1185">Reference proteome</keyword>
<dbReference type="EMBL" id="JAPWDV010000001">
    <property type="protein sequence ID" value="KAJ6224904.1"/>
    <property type="molecule type" value="Genomic_DNA"/>
</dbReference>
<evidence type="ECO:0000256" key="6">
    <source>
        <dbReference type="ARBA" id="ARBA00023125"/>
    </source>
</evidence>